<evidence type="ECO:0000256" key="1">
    <source>
        <dbReference type="SAM" id="MobiDB-lite"/>
    </source>
</evidence>
<sequence>MEVRIARIEPPRSPRALQRSQPPLGSSYLEDGKELVVPTDTSLPIALLDESIIPSDGHPPPSFLAGVGPAPRIQRQFHFGVPSFDPPNLSLFTSSSSRKHLTGPLPRATFLPGRLLLIDETQRQHLSQFNFTRTINDKYLEELLAEHPDQPFVHSVVQALRHNRFKPEHDGSFHHNFIQQMVDEEVQKGWISSGTGTPLPGVTASGLNDRINRSLCPATYDTIIDFIRLLCWHRFSNAKGSLLGQDAVLWKLDVSSAFKILVMSERWQAMQGIAIKRRLEDGSTVTWYHIKWRGVFGCWAMPFLWTRFMSLLMWAAHCWYRIEHPLAYMDDTFGIDLVGDLVPFAHDGATYEIPAQQAVMARLWGNLWIPFKLAADKAPFGCRVTITGIDCNLDEFTVSLLHSTVTKLAAAIEPFLKTPDRHPTLRRWQQMAGWLSWALNVVPQARPYITPLYHKIRGKVNSDTGVPINKDMMEALMQVAVLIAWGPALDLASPSLTRWSLANADLVIYTDACLQNANDTGAGLGFWFATAGGTRRHFYCRPQRTYLRIQFAKLLTIIRALDIATDPIHSYGPFRRVLVRTNSAPAVYTLDSGAVHNTDFMPLRTLTLACCCRSVSSYVASIDDLL</sequence>
<dbReference type="Proteomes" id="UP000249464">
    <property type="component" value="Unassembled WGS sequence"/>
</dbReference>
<dbReference type="InterPro" id="IPR043502">
    <property type="entry name" value="DNA/RNA_pol_sf"/>
</dbReference>
<gene>
    <name evidence="2" type="primary">BQ5605_C006g04316</name>
    <name evidence="2" type="ORF">BQ5605_C006G04316</name>
</gene>
<feature type="region of interest" description="Disordered" evidence="1">
    <location>
        <begin position="1"/>
        <end position="31"/>
    </location>
</feature>
<dbReference type="AlphaFoldDB" id="A0A2X0M6L4"/>
<organism evidence="2 3">
    <name type="scientific">Microbotryum silenes-dioicae</name>
    <dbReference type="NCBI Taxonomy" id="796604"/>
    <lineage>
        <taxon>Eukaryota</taxon>
        <taxon>Fungi</taxon>
        <taxon>Dikarya</taxon>
        <taxon>Basidiomycota</taxon>
        <taxon>Pucciniomycotina</taxon>
        <taxon>Microbotryomycetes</taxon>
        <taxon>Microbotryales</taxon>
        <taxon>Microbotryaceae</taxon>
        <taxon>Microbotryum</taxon>
    </lineage>
</organism>
<keyword evidence="3" id="KW-1185">Reference proteome</keyword>
<evidence type="ECO:0000313" key="3">
    <source>
        <dbReference type="Proteomes" id="UP000249464"/>
    </source>
</evidence>
<dbReference type="GO" id="GO:0003676">
    <property type="term" value="F:nucleic acid binding"/>
    <property type="evidence" value="ECO:0007669"/>
    <property type="project" value="InterPro"/>
</dbReference>
<feature type="compositionally biased region" description="Basic and acidic residues" evidence="1">
    <location>
        <begin position="1"/>
        <end position="12"/>
    </location>
</feature>
<dbReference type="SUPFAM" id="SSF56672">
    <property type="entry name" value="DNA/RNA polymerases"/>
    <property type="match status" value="1"/>
</dbReference>
<name>A0A2X0M6L4_9BASI</name>
<reference evidence="2 3" key="1">
    <citation type="submission" date="2016-11" db="EMBL/GenBank/DDBJ databases">
        <authorList>
            <person name="Jaros S."/>
            <person name="Januszkiewicz K."/>
            <person name="Wedrychowicz H."/>
        </authorList>
    </citation>
    <scope>NUCLEOTIDE SEQUENCE [LARGE SCALE GENOMIC DNA]</scope>
</reference>
<proteinExistence type="predicted"/>
<accession>A0A2X0M6L4</accession>
<dbReference type="STRING" id="796604.A0A2X0M6L4"/>
<protein>
    <submittedName>
        <fullName evidence="2">BQ5605_C006g04316 protein</fullName>
    </submittedName>
</protein>
<dbReference type="Gene3D" id="3.30.420.10">
    <property type="entry name" value="Ribonuclease H-like superfamily/Ribonuclease H"/>
    <property type="match status" value="1"/>
</dbReference>
<dbReference type="InterPro" id="IPR036397">
    <property type="entry name" value="RNaseH_sf"/>
</dbReference>
<evidence type="ECO:0000313" key="2">
    <source>
        <dbReference type="EMBL" id="SGY57865.1"/>
    </source>
</evidence>
<dbReference type="EMBL" id="FQNC01000044">
    <property type="protein sequence ID" value="SGY57865.1"/>
    <property type="molecule type" value="Genomic_DNA"/>
</dbReference>